<name>A0A2P2NT46_RHIMU</name>
<reference evidence="1" key="1">
    <citation type="submission" date="2018-02" db="EMBL/GenBank/DDBJ databases">
        <title>Rhizophora mucronata_Transcriptome.</title>
        <authorList>
            <person name="Meera S.P."/>
            <person name="Sreeshan A."/>
            <person name="Augustine A."/>
        </authorList>
    </citation>
    <scope>NUCLEOTIDE SEQUENCE</scope>
    <source>
        <tissue evidence="1">Leaf</tissue>
    </source>
</reference>
<evidence type="ECO:0000313" key="1">
    <source>
        <dbReference type="EMBL" id="MBX45689.1"/>
    </source>
</evidence>
<dbReference type="EMBL" id="GGEC01065205">
    <property type="protein sequence ID" value="MBX45689.1"/>
    <property type="molecule type" value="Transcribed_RNA"/>
</dbReference>
<proteinExistence type="predicted"/>
<sequence length="32" mass="3713">MRILNSSSLCYLKLQLGYWSHCLLSDPTVKEN</sequence>
<dbReference type="AlphaFoldDB" id="A0A2P2NT46"/>
<accession>A0A2P2NT46</accession>
<organism evidence="1">
    <name type="scientific">Rhizophora mucronata</name>
    <name type="common">Asiatic mangrove</name>
    <dbReference type="NCBI Taxonomy" id="61149"/>
    <lineage>
        <taxon>Eukaryota</taxon>
        <taxon>Viridiplantae</taxon>
        <taxon>Streptophyta</taxon>
        <taxon>Embryophyta</taxon>
        <taxon>Tracheophyta</taxon>
        <taxon>Spermatophyta</taxon>
        <taxon>Magnoliopsida</taxon>
        <taxon>eudicotyledons</taxon>
        <taxon>Gunneridae</taxon>
        <taxon>Pentapetalae</taxon>
        <taxon>rosids</taxon>
        <taxon>fabids</taxon>
        <taxon>Malpighiales</taxon>
        <taxon>Rhizophoraceae</taxon>
        <taxon>Rhizophora</taxon>
    </lineage>
</organism>
<protein>
    <submittedName>
        <fullName evidence="1">Uncharacterized protein</fullName>
    </submittedName>
</protein>